<comment type="caution">
    <text evidence="2">The sequence shown here is derived from an EMBL/GenBank/DDBJ whole genome shotgun (WGS) entry which is preliminary data.</text>
</comment>
<feature type="region of interest" description="Disordered" evidence="1">
    <location>
        <begin position="1"/>
        <end position="55"/>
    </location>
</feature>
<gene>
    <name evidence="2" type="ORF">G5714_024573</name>
</gene>
<feature type="compositionally biased region" description="Basic and acidic residues" evidence="1">
    <location>
        <begin position="198"/>
        <end position="207"/>
    </location>
</feature>
<dbReference type="AlphaFoldDB" id="A0A7J6BLV7"/>
<reference evidence="2 3" key="1">
    <citation type="submission" date="2020-04" db="EMBL/GenBank/DDBJ databases">
        <title>Chromosome-level genome assembly of a cyprinid fish Onychostoma macrolepis by integration of Nanopore Sequencing, Bionano and Hi-C technology.</title>
        <authorList>
            <person name="Wang D."/>
        </authorList>
    </citation>
    <scope>NUCLEOTIDE SEQUENCE [LARGE SCALE GENOMIC DNA]</scope>
    <source>
        <strain evidence="2">SWU-2019</strain>
        <tissue evidence="2">Muscle</tissue>
    </source>
</reference>
<proteinExistence type="predicted"/>
<evidence type="ECO:0000313" key="3">
    <source>
        <dbReference type="Proteomes" id="UP000579812"/>
    </source>
</evidence>
<dbReference type="Proteomes" id="UP000579812">
    <property type="component" value="Unassembled WGS sequence"/>
</dbReference>
<feature type="compositionally biased region" description="Basic and acidic residues" evidence="1">
    <location>
        <begin position="389"/>
        <end position="412"/>
    </location>
</feature>
<keyword evidence="3" id="KW-1185">Reference proteome</keyword>
<evidence type="ECO:0000256" key="1">
    <source>
        <dbReference type="SAM" id="MobiDB-lite"/>
    </source>
</evidence>
<organism evidence="2 3">
    <name type="scientific">Onychostoma macrolepis</name>
    <dbReference type="NCBI Taxonomy" id="369639"/>
    <lineage>
        <taxon>Eukaryota</taxon>
        <taxon>Metazoa</taxon>
        <taxon>Chordata</taxon>
        <taxon>Craniata</taxon>
        <taxon>Vertebrata</taxon>
        <taxon>Euteleostomi</taxon>
        <taxon>Actinopterygii</taxon>
        <taxon>Neopterygii</taxon>
        <taxon>Teleostei</taxon>
        <taxon>Ostariophysi</taxon>
        <taxon>Cypriniformes</taxon>
        <taxon>Cyprinidae</taxon>
        <taxon>Acrossocheilinae</taxon>
        <taxon>Onychostoma</taxon>
    </lineage>
</organism>
<accession>A0A7J6BLV7</accession>
<evidence type="ECO:0000313" key="2">
    <source>
        <dbReference type="EMBL" id="KAF4094642.1"/>
    </source>
</evidence>
<feature type="compositionally biased region" description="Basic and acidic residues" evidence="1">
    <location>
        <begin position="138"/>
        <end position="147"/>
    </location>
</feature>
<feature type="region of interest" description="Disordered" evidence="1">
    <location>
        <begin position="76"/>
        <end position="112"/>
    </location>
</feature>
<feature type="region of interest" description="Disordered" evidence="1">
    <location>
        <begin position="196"/>
        <end position="232"/>
    </location>
</feature>
<feature type="compositionally biased region" description="Basic and acidic residues" evidence="1">
    <location>
        <begin position="318"/>
        <end position="328"/>
    </location>
</feature>
<feature type="compositionally biased region" description="Basic and acidic residues" evidence="1">
    <location>
        <begin position="258"/>
        <end position="267"/>
    </location>
</feature>
<protein>
    <submittedName>
        <fullName evidence="2">Uncharacterized protein</fullName>
    </submittedName>
</protein>
<feature type="region of interest" description="Disordered" evidence="1">
    <location>
        <begin position="136"/>
        <end position="172"/>
    </location>
</feature>
<name>A0A7J6BLV7_9TELE</name>
<feature type="compositionally biased region" description="Basic and acidic residues" evidence="1">
    <location>
        <begin position="78"/>
        <end position="87"/>
    </location>
</feature>
<feature type="region of interest" description="Disordered" evidence="1">
    <location>
        <begin position="256"/>
        <end position="358"/>
    </location>
</feature>
<feature type="region of interest" description="Disordered" evidence="1">
    <location>
        <begin position="373"/>
        <end position="454"/>
    </location>
</feature>
<dbReference type="EMBL" id="JAAMOB010000037">
    <property type="protein sequence ID" value="KAF4094642.1"/>
    <property type="molecule type" value="Genomic_DNA"/>
</dbReference>
<sequence length="454" mass="50256">MALRTGRPRRVDRYPRPIRAPRRCGIVTPRRDSDLEALSHNPTDGRAWDHVGPGLDSRSVNPPGLASCLTGFPGLCEPDPRNHDSGPRGHRTPSARLREPDAAEGPPHAPLRHWFPRIDLGFGRLSLGLPGFPGLCEPDPRNHDSGPRGHRTPSARLREPDAAEGPPHAPLRHWFPRIDLGFGRLSLGLPGFPGLCEPDPRNHDSGPRGHRTPSARLREPDAAEGPPHAPLRHWFPRIDLGFGRLSLGLPGFPGLCEPDPRNHDSGPRGHRTPSARLREPDAAEGPPHAPLRHWFPRIDLGFGRLPRTSRVPGTLRARPTEPRLRPEGAPHTLRPPQGTRRRRGAASRTPPPLVPPHRLRFFPPPSACHWYPGTPQGVEPRPPGGPPRPTKDWIEGRLSMDRSECASREGRRCSPPPVQSRMALRTGRPRRVDRLSQANQSPAALRYRHAQAGF</sequence>